<keyword evidence="3" id="KW-1185">Reference proteome</keyword>
<feature type="compositionally biased region" description="Low complexity" evidence="1">
    <location>
        <begin position="290"/>
        <end position="320"/>
    </location>
</feature>
<name>A0ABR1VIM8_9PEZI</name>
<feature type="compositionally biased region" description="Low complexity" evidence="1">
    <location>
        <begin position="339"/>
        <end position="351"/>
    </location>
</feature>
<organism evidence="2 3">
    <name type="scientific">Apiospora hydei</name>
    <dbReference type="NCBI Taxonomy" id="1337664"/>
    <lineage>
        <taxon>Eukaryota</taxon>
        <taxon>Fungi</taxon>
        <taxon>Dikarya</taxon>
        <taxon>Ascomycota</taxon>
        <taxon>Pezizomycotina</taxon>
        <taxon>Sordariomycetes</taxon>
        <taxon>Xylariomycetidae</taxon>
        <taxon>Amphisphaeriales</taxon>
        <taxon>Apiosporaceae</taxon>
        <taxon>Apiospora</taxon>
    </lineage>
</organism>
<comment type="caution">
    <text evidence="2">The sequence shown here is derived from an EMBL/GenBank/DDBJ whole genome shotgun (WGS) entry which is preliminary data.</text>
</comment>
<sequence>MGLCCGLFGSRRAAVSQEAPPVAARPAQLGLEGVEFSPSPSFASSDGEDTEPAPPSCSPERSHNCLPKTPSLWDTTRRRQSFERLRLDSLILPRNSEGSMSHRRRQGDEASVATRLLASPLLILNIAKVVSENSYYWYKSPSQSSSNMEMHPSNPFFNPETHERREPSPGPTTPSTPERHSTNPFRRPKHTTMPTSHAEEDGRSCSDLPTTSDSEPDLEIPRSPATTETPISATMTDSPQEGAASHPDTAGTAAAPTSTPAAGNIPVDIRVRRAGRRGLNLHVHWSDQEAAAATASSSSTPAPQQNEQPTEPTTTTASQPQNPPAQPPTNPPNQPPAAPSASGPSANTPNNMYIIQQPHVAYQAPVPMIMTNPPYVMPRQALPTGVLGAIRSSVTPRSGPVPPITLPTSPSSSRAQLARRCQRGLSSAQARRTPMFSTIEQAFPLLLTRRRKGVAEEYPSEEDFHTRDIMGVLSLLGDADIA</sequence>
<dbReference type="RefSeq" id="XP_066664887.1">
    <property type="nucleotide sequence ID" value="XM_066815597.1"/>
</dbReference>
<feature type="region of interest" description="Disordered" evidence="1">
    <location>
        <begin position="394"/>
        <end position="413"/>
    </location>
</feature>
<reference evidence="2 3" key="1">
    <citation type="submission" date="2023-01" db="EMBL/GenBank/DDBJ databases">
        <title>Analysis of 21 Apiospora genomes using comparative genomics revels a genus with tremendous synthesis potential of carbohydrate active enzymes and secondary metabolites.</title>
        <authorList>
            <person name="Sorensen T."/>
        </authorList>
    </citation>
    <scope>NUCLEOTIDE SEQUENCE [LARGE SCALE GENOMIC DNA]</scope>
    <source>
        <strain evidence="2 3">CBS 114990</strain>
    </source>
</reference>
<feature type="region of interest" description="Disordered" evidence="1">
    <location>
        <begin position="140"/>
        <end position="267"/>
    </location>
</feature>
<gene>
    <name evidence="2" type="ORF">PG997_011282</name>
</gene>
<proteinExistence type="predicted"/>
<feature type="region of interest" description="Disordered" evidence="1">
    <location>
        <begin position="33"/>
        <end position="72"/>
    </location>
</feature>
<feature type="region of interest" description="Disordered" evidence="1">
    <location>
        <begin position="288"/>
        <end position="351"/>
    </location>
</feature>
<evidence type="ECO:0000313" key="2">
    <source>
        <dbReference type="EMBL" id="KAK8071079.1"/>
    </source>
</evidence>
<dbReference type="EMBL" id="JAQQWN010000008">
    <property type="protein sequence ID" value="KAK8071079.1"/>
    <property type="molecule type" value="Genomic_DNA"/>
</dbReference>
<evidence type="ECO:0000256" key="1">
    <source>
        <dbReference type="SAM" id="MobiDB-lite"/>
    </source>
</evidence>
<feature type="compositionally biased region" description="Polar residues" evidence="1">
    <location>
        <begin position="224"/>
        <end position="239"/>
    </location>
</feature>
<feature type="compositionally biased region" description="Low complexity" evidence="1">
    <location>
        <begin position="249"/>
        <end position="263"/>
    </location>
</feature>
<evidence type="ECO:0000313" key="3">
    <source>
        <dbReference type="Proteomes" id="UP001433268"/>
    </source>
</evidence>
<dbReference type="GeneID" id="92048657"/>
<dbReference type="Proteomes" id="UP001433268">
    <property type="component" value="Unassembled WGS sequence"/>
</dbReference>
<accession>A0ABR1VIM8</accession>
<feature type="compositionally biased region" description="Pro residues" evidence="1">
    <location>
        <begin position="321"/>
        <end position="338"/>
    </location>
</feature>
<protein>
    <submittedName>
        <fullName evidence="2">Uncharacterized protein</fullName>
    </submittedName>
</protein>